<evidence type="ECO:0000313" key="2">
    <source>
        <dbReference type="EMBL" id="MDO6416409.1"/>
    </source>
</evidence>
<gene>
    <name evidence="2" type="ORF">Q4F19_18635</name>
</gene>
<protein>
    <submittedName>
        <fullName evidence="2">Uncharacterized protein</fullName>
    </submittedName>
</protein>
<dbReference type="Proteomes" id="UP001169764">
    <property type="component" value="Unassembled WGS sequence"/>
</dbReference>
<dbReference type="EMBL" id="JAUOTP010000010">
    <property type="protein sequence ID" value="MDO6416409.1"/>
    <property type="molecule type" value="Genomic_DNA"/>
</dbReference>
<reference evidence="2" key="1">
    <citation type="submission" date="2023-07" db="EMBL/GenBank/DDBJ databases">
        <authorList>
            <person name="Kim M."/>
        </authorList>
    </citation>
    <scope>NUCLEOTIDE SEQUENCE</scope>
    <source>
        <strain evidence="2">BIUV-7</strain>
    </source>
</reference>
<proteinExistence type="predicted"/>
<sequence length="97" mass="10208">MTEMIERIARILCGLAGGSAEPQDEPSAEQPASEPDWHSFVPVARTVLAALREPTAEMAAAGGEYFEEGADKQNRFAAAIVYGAMIEAGLGEAADRA</sequence>
<name>A0ABT8YDI8_9SPHN</name>
<feature type="region of interest" description="Disordered" evidence="1">
    <location>
        <begin position="16"/>
        <end position="37"/>
    </location>
</feature>
<evidence type="ECO:0000313" key="3">
    <source>
        <dbReference type="Proteomes" id="UP001169764"/>
    </source>
</evidence>
<accession>A0ABT8YDI8</accession>
<organism evidence="2 3">
    <name type="scientific">Sphingomonas natans</name>
    <dbReference type="NCBI Taxonomy" id="3063330"/>
    <lineage>
        <taxon>Bacteria</taxon>
        <taxon>Pseudomonadati</taxon>
        <taxon>Pseudomonadota</taxon>
        <taxon>Alphaproteobacteria</taxon>
        <taxon>Sphingomonadales</taxon>
        <taxon>Sphingomonadaceae</taxon>
        <taxon>Sphingomonas</taxon>
    </lineage>
</organism>
<keyword evidence="3" id="KW-1185">Reference proteome</keyword>
<comment type="caution">
    <text evidence="2">The sequence shown here is derived from an EMBL/GenBank/DDBJ whole genome shotgun (WGS) entry which is preliminary data.</text>
</comment>
<dbReference type="RefSeq" id="WP_303545903.1">
    <property type="nucleotide sequence ID" value="NZ_JAUOTP010000010.1"/>
</dbReference>
<evidence type="ECO:0000256" key="1">
    <source>
        <dbReference type="SAM" id="MobiDB-lite"/>
    </source>
</evidence>